<name>A0AAJ6B5K6_9SPHI</name>
<dbReference type="AlphaFoldDB" id="A0AAJ6B5K6"/>
<evidence type="ECO:0000313" key="2">
    <source>
        <dbReference type="EMBL" id="WEK17899.1"/>
    </source>
</evidence>
<dbReference type="EMBL" id="CP119313">
    <property type="protein sequence ID" value="WEK17899.1"/>
    <property type="molecule type" value="Genomic_DNA"/>
</dbReference>
<evidence type="ECO:0000256" key="1">
    <source>
        <dbReference type="SAM" id="SignalP"/>
    </source>
</evidence>
<proteinExistence type="predicted"/>
<protein>
    <recommendedName>
        <fullName evidence="4">TerB family tellurite resistance protein</fullName>
    </recommendedName>
</protein>
<dbReference type="Proteomes" id="UP001214530">
    <property type="component" value="Chromosome"/>
</dbReference>
<gene>
    <name evidence="2" type="ORF">P0Y49_13935</name>
</gene>
<evidence type="ECO:0008006" key="4">
    <source>
        <dbReference type="Google" id="ProtNLM"/>
    </source>
</evidence>
<organism evidence="2 3">
    <name type="scientific">Candidatus Pedobacter colombiensis</name>
    <dbReference type="NCBI Taxonomy" id="3121371"/>
    <lineage>
        <taxon>Bacteria</taxon>
        <taxon>Pseudomonadati</taxon>
        <taxon>Bacteroidota</taxon>
        <taxon>Sphingobacteriia</taxon>
        <taxon>Sphingobacteriales</taxon>
        <taxon>Sphingobacteriaceae</taxon>
        <taxon>Pedobacter</taxon>
    </lineage>
</organism>
<sequence length="213" mass="24519">MKRMITLLFLASLAIGAQAQTFGEWFRQKKTQRQYLIQQIAALQVYIGYAKKGYEIGKDGLNLIGDIKDGDFNLHKTYFGSLTAVNPEIKKYSRIKKCFYLQDKITALRDKTLRQLRDSKMLTLSEGSYCESVLGRLVAQSDDTISSLRLITEDGNFSLKDDERLQRINAMYEDMADKYEFALSFSNNALALVRSRYRDYEELQDMGILNAIK</sequence>
<feature type="signal peptide" evidence="1">
    <location>
        <begin position="1"/>
        <end position="19"/>
    </location>
</feature>
<accession>A0AAJ6B5K6</accession>
<keyword evidence="1" id="KW-0732">Signal</keyword>
<reference evidence="2" key="1">
    <citation type="submission" date="2023-03" db="EMBL/GenBank/DDBJ databases">
        <title>Andean soil-derived lignocellulolytic bacterial consortium as a source of novel taxa and putative plastic-active enzymes.</title>
        <authorList>
            <person name="Diaz-Garcia L."/>
            <person name="Chuvochina M."/>
            <person name="Feuerriegel G."/>
            <person name="Bunk B."/>
            <person name="Sproer C."/>
            <person name="Streit W.R."/>
            <person name="Rodriguez L.M."/>
            <person name="Overmann J."/>
            <person name="Jimenez D.J."/>
        </authorList>
    </citation>
    <scope>NUCLEOTIDE SEQUENCE</scope>
    <source>
        <strain evidence="2">MAG 3858</strain>
    </source>
</reference>
<feature type="chain" id="PRO_5042560513" description="TerB family tellurite resistance protein" evidence="1">
    <location>
        <begin position="20"/>
        <end position="213"/>
    </location>
</feature>
<evidence type="ECO:0000313" key="3">
    <source>
        <dbReference type="Proteomes" id="UP001214530"/>
    </source>
</evidence>